<organism evidence="1 2">
    <name type="scientific">Candidatus Desulfosporosinus infrequens</name>
    <dbReference type="NCBI Taxonomy" id="2043169"/>
    <lineage>
        <taxon>Bacteria</taxon>
        <taxon>Bacillati</taxon>
        <taxon>Bacillota</taxon>
        <taxon>Clostridia</taxon>
        <taxon>Eubacteriales</taxon>
        <taxon>Desulfitobacteriaceae</taxon>
        <taxon>Desulfosporosinus</taxon>
    </lineage>
</organism>
<proteinExistence type="predicted"/>
<reference evidence="2" key="1">
    <citation type="submission" date="2018-02" db="EMBL/GenBank/DDBJ databases">
        <authorList>
            <person name="Hausmann B."/>
        </authorList>
    </citation>
    <scope>NUCLEOTIDE SEQUENCE [LARGE SCALE GENOMIC DNA]</scope>
    <source>
        <strain evidence="2">Peat soil MAG SbF1</strain>
    </source>
</reference>
<gene>
    <name evidence="1" type="ORF">SBF1_3180003</name>
</gene>
<evidence type="ECO:0000313" key="1">
    <source>
        <dbReference type="EMBL" id="SPF45025.1"/>
    </source>
</evidence>
<dbReference type="AlphaFoldDB" id="A0A2U3KZD9"/>
<dbReference type="EMBL" id="OMOF01000244">
    <property type="protein sequence ID" value="SPF45025.1"/>
    <property type="molecule type" value="Genomic_DNA"/>
</dbReference>
<protein>
    <submittedName>
        <fullName evidence="1">Uncharacterized protein</fullName>
    </submittedName>
</protein>
<accession>A0A2U3KZD9</accession>
<sequence length="45" mass="5190">MHIGLIEGPISRHKDLDVESFWEDELVVVVPYFHPWASRISISLA</sequence>
<dbReference type="Gene3D" id="3.40.190.290">
    <property type="match status" value="1"/>
</dbReference>
<dbReference type="Proteomes" id="UP000238916">
    <property type="component" value="Unassembled WGS sequence"/>
</dbReference>
<name>A0A2U3KZD9_9FIRM</name>
<evidence type="ECO:0000313" key="2">
    <source>
        <dbReference type="Proteomes" id="UP000238916"/>
    </source>
</evidence>